<feature type="domain" description="KIB1-4 beta-propeller" evidence="2">
    <location>
        <begin position="87"/>
        <end position="148"/>
    </location>
</feature>
<dbReference type="Proteomes" id="UP000467840">
    <property type="component" value="Chromosome 10"/>
</dbReference>
<dbReference type="AlphaFoldDB" id="A0A6A6NA35"/>
<keyword evidence="4" id="KW-1185">Reference proteome</keyword>
<evidence type="ECO:0000259" key="2">
    <source>
        <dbReference type="Pfam" id="PF03478"/>
    </source>
</evidence>
<dbReference type="InterPro" id="IPR001810">
    <property type="entry name" value="F-box_dom"/>
</dbReference>
<dbReference type="Gene3D" id="1.20.1280.50">
    <property type="match status" value="1"/>
</dbReference>
<dbReference type="PANTHER" id="PTHR44259:SF15">
    <property type="entry name" value="F-BOX PROTEIN KIB2-RELATED"/>
    <property type="match status" value="1"/>
</dbReference>
<dbReference type="InterPro" id="IPR005174">
    <property type="entry name" value="KIB1-4_b-propeller"/>
</dbReference>
<dbReference type="InterPro" id="IPR036047">
    <property type="entry name" value="F-box-like_dom_sf"/>
</dbReference>
<evidence type="ECO:0000259" key="1">
    <source>
        <dbReference type="Pfam" id="PF00646"/>
    </source>
</evidence>
<dbReference type="PANTHER" id="PTHR44259">
    <property type="entry name" value="OS07G0183000 PROTEIN-RELATED"/>
    <property type="match status" value="1"/>
</dbReference>
<dbReference type="InterPro" id="IPR050942">
    <property type="entry name" value="F-box_BR-signaling"/>
</dbReference>
<organism evidence="3 4">
    <name type="scientific">Hevea brasiliensis</name>
    <name type="common">Para rubber tree</name>
    <name type="synonym">Siphonia brasiliensis</name>
    <dbReference type="NCBI Taxonomy" id="3981"/>
    <lineage>
        <taxon>Eukaryota</taxon>
        <taxon>Viridiplantae</taxon>
        <taxon>Streptophyta</taxon>
        <taxon>Embryophyta</taxon>
        <taxon>Tracheophyta</taxon>
        <taxon>Spermatophyta</taxon>
        <taxon>Magnoliopsida</taxon>
        <taxon>eudicotyledons</taxon>
        <taxon>Gunneridae</taxon>
        <taxon>Pentapetalae</taxon>
        <taxon>rosids</taxon>
        <taxon>fabids</taxon>
        <taxon>Malpighiales</taxon>
        <taxon>Euphorbiaceae</taxon>
        <taxon>Crotonoideae</taxon>
        <taxon>Micrandreae</taxon>
        <taxon>Hevea</taxon>
    </lineage>
</organism>
<dbReference type="EMBL" id="JAAGAX010000003">
    <property type="protein sequence ID" value="KAF2321079.1"/>
    <property type="molecule type" value="Genomic_DNA"/>
</dbReference>
<protein>
    <submittedName>
        <fullName evidence="3">Uncharacterized protein</fullName>
    </submittedName>
</protein>
<feature type="domain" description="F-box" evidence="1">
    <location>
        <begin position="27"/>
        <end position="63"/>
    </location>
</feature>
<evidence type="ECO:0000313" key="3">
    <source>
        <dbReference type="EMBL" id="KAF2321079.1"/>
    </source>
</evidence>
<proteinExistence type="predicted"/>
<accession>A0A6A6NA35</accession>
<name>A0A6A6NA35_HEVBR</name>
<evidence type="ECO:0000313" key="4">
    <source>
        <dbReference type="Proteomes" id="UP000467840"/>
    </source>
</evidence>
<dbReference type="Pfam" id="PF00646">
    <property type="entry name" value="F-box"/>
    <property type="match status" value="1"/>
</dbReference>
<dbReference type="Pfam" id="PF03478">
    <property type="entry name" value="Beta-prop_KIB1-4"/>
    <property type="match status" value="1"/>
</dbReference>
<gene>
    <name evidence="3" type="ORF">GH714_033667</name>
</gene>
<sequence length="266" mass="30227">MAEDPSASSKRLQISFSKVTSIVEQNWSKLQPELLRLILSKLSFAQFIRFKAVCSSWNSIAKSYVSSLRQVPWLLLPGNQEHHARCFFSLEDNKTYQIKNIGNLFGNDAWCVGSSHGWLVLLDDEAKPFLLNPFSQVRIQLPTIESSIEVWDFHASLPIKKREIHPSTTREMLEATKCFGNLHSCQTYLVESSGDLLLVLRYIGNFVNEEGEVVDEAYLLSGDSTQPLMNEDDLEGHDLGKFSLEEKIVKPFYACDLRRIDPPPFG</sequence>
<comment type="caution">
    <text evidence="3">The sequence shown here is derived from an EMBL/GenBank/DDBJ whole genome shotgun (WGS) entry which is preliminary data.</text>
</comment>
<dbReference type="SUPFAM" id="SSF81383">
    <property type="entry name" value="F-box domain"/>
    <property type="match status" value="1"/>
</dbReference>
<reference evidence="3 4" key="1">
    <citation type="journal article" date="2020" name="Mol. Plant">
        <title>The Chromosome-Based Rubber Tree Genome Provides New Insights into Spurge Genome Evolution and Rubber Biosynthesis.</title>
        <authorList>
            <person name="Liu J."/>
            <person name="Shi C."/>
            <person name="Shi C.C."/>
            <person name="Li W."/>
            <person name="Zhang Q.J."/>
            <person name="Zhang Y."/>
            <person name="Li K."/>
            <person name="Lu H.F."/>
            <person name="Shi C."/>
            <person name="Zhu S.T."/>
            <person name="Xiao Z.Y."/>
            <person name="Nan H."/>
            <person name="Yue Y."/>
            <person name="Zhu X.G."/>
            <person name="Wu Y."/>
            <person name="Hong X.N."/>
            <person name="Fan G.Y."/>
            <person name="Tong Y."/>
            <person name="Zhang D."/>
            <person name="Mao C.L."/>
            <person name="Liu Y.L."/>
            <person name="Hao S.J."/>
            <person name="Liu W.Q."/>
            <person name="Lv M.Q."/>
            <person name="Zhang H.B."/>
            <person name="Liu Y."/>
            <person name="Hu-Tang G.R."/>
            <person name="Wang J.P."/>
            <person name="Wang J.H."/>
            <person name="Sun Y.H."/>
            <person name="Ni S.B."/>
            <person name="Chen W.B."/>
            <person name="Zhang X.C."/>
            <person name="Jiao Y.N."/>
            <person name="Eichler E.E."/>
            <person name="Li G.H."/>
            <person name="Liu X."/>
            <person name="Gao L.Z."/>
        </authorList>
    </citation>
    <scope>NUCLEOTIDE SEQUENCE [LARGE SCALE GENOMIC DNA]</scope>
    <source>
        <strain evidence="4">cv. GT1</strain>
        <tissue evidence="3">Leaf</tissue>
    </source>
</reference>